<dbReference type="AlphaFoldDB" id="A0A9D5D560"/>
<dbReference type="PANTHER" id="PTHR15838">
    <property type="entry name" value="NUCLEOLAR PROTEIN OF 40 KDA"/>
    <property type="match status" value="1"/>
</dbReference>
<evidence type="ECO:0000313" key="3">
    <source>
        <dbReference type="Proteomes" id="UP001085076"/>
    </source>
</evidence>
<dbReference type="EMBL" id="JAGGNH010000001">
    <property type="protein sequence ID" value="KAJ0985566.1"/>
    <property type="molecule type" value="Genomic_DNA"/>
</dbReference>
<sequence length="412" mass="46568">MQSLRVALLLPQTLFSFPSHRPRFIPKHRRNPTLKTLKPLIAFSSPADGELELLGKPSPIPIPDDDGSETPKASPEDTLAPFLKLFRSDEQDEIKHREIDQTQHCRLVEVEYYDPKPGDFVVGVVVSGNENKLDVNVGANMLGSMLTKEMLPFYEGEMPYLLCDLDKDAEEFKVGGKIGVVKDEEALSGGKVPGRSVVEPGTVIFAEIKQLNEPIEIKIFEWNTGGLLTRIEGVLLRLVRRMFVCISRIDEEKNDLIISEKEAWDMLYLKEGSLLDGTVRKIFTYGAQWITSYIKYKLRSRVSSVGDVLKVGEKIKVLVVKSMFPDKISLSIADLESEPGLFLSNREKVFSEADEMSKRYRERLPAVSHTLESFPADVLPFDDEAGMYANWKWFKFEQEQDLELNCSNSSAS</sequence>
<protein>
    <submittedName>
        <fullName evidence="2">Uncharacterized protein</fullName>
    </submittedName>
</protein>
<comment type="caution">
    <text evidence="2">The sequence shown here is derived from an EMBL/GenBank/DDBJ whole genome shotgun (WGS) entry which is preliminary data.</text>
</comment>
<accession>A0A9D5D560</accession>
<dbReference type="GO" id="GO:0043489">
    <property type="term" value="P:RNA stabilization"/>
    <property type="evidence" value="ECO:0007669"/>
    <property type="project" value="TreeGrafter"/>
</dbReference>
<evidence type="ECO:0000313" key="2">
    <source>
        <dbReference type="EMBL" id="KAJ0985566.1"/>
    </source>
</evidence>
<feature type="region of interest" description="Disordered" evidence="1">
    <location>
        <begin position="55"/>
        <end position="76"/>
    </location>
</feature>
<dbReference type="GO" id="GO:0003723">
    <property type="term" value="F:RNA binding"/>
    <property type="evidence" value="ECO:0007669"/>
    <property type="project" value="TreeGrafter"/>
</dbReference>
<proteinExistence type="predicted"/>
<dbReference type="PANTHER" id="PTHR15838:SF3">
    <property type="entry name" value="PROTEIN PIGMENT DEFECTIVE 338, CHLOROPLASTIC"/>
    <property type="match status" value="1"/>
</dbReference>
<dbReference type="OrthoDB" id="1918363at2759"/>
<name>A0A9D5D560_9LILI</name>
<organism evidence="2 3">
    <name type="scientific">Dioscorea zingiberensis</name>
    <dbReference type="NCBI Taxonomy" id="325984"/>
    <lineage>
        <taxon>Eukaryota</taxon>
        <taxon>Viridiplantae</taxon>
        <taxon>Streptophyta</taxon>
        <taxon>Embryophyta</taxon>
        <taxon>Tracheophyta</taxon>
        <taxon>Spermatophyta</taxon>
        <taxon>Magnoliopsida</taxon>
        <taxon>Liliopsida</taxon>
        <taxon>Dioscoreales</taxon>
        <taxon>Dioscoreaceae</taxon>
        <taxon>Dioscorea</taxon>
    </lineage>
</organism>
<evidence type="ECO:0000256" key="1">
    <source>
        <dbReference type="SAM" id="MobiDB-lite"/>
    </source>
</evidence>
<reference evidence="2" key="1">
    <citation type="submission" date="2021-03" db="EMBL/GenBank/DDBJ databases">
        <authorList>
            <person name="Li Z."/>
            <person name="Yang C."/>
        </authorList>
    </citation>
    <scope>NUCLEOTIDE SEQUENCE</scope>
    <source>
        <strain evidence="2">Dzin_1.0</strain>
        <tissue evidence="2">Leaf</tissue>
    </source>
</reference>
<keyword evidence="3" id="KW-1185">Reference proteome</keyword>
<reference evidence="2" key="2">
    <citation type="journal article" date="2022" name="Hortic Res">
        <title>The genome of Dioscorea zingiberensis sheds light on the biosynthesis, origin and evolution of the medicinally important diosgenin saponins.</title>
        <authorList>
            <person name="Li Y."/>
            <person name="Tan C."/>
            <person name="Li Z."/>
            <person name="Guo J."/>
            <person name="Li S."/>
            <person name="Chen X."/>
            <person name="Wang C."/>
            <person name="Dai X."/>
            <person name="Yang H."/>
            <person name="Song W."/>
            <person name="Hou L."/>
            <person name="Xu J."/>
            <person name="Tong Z."/>
            <person name="Xu A."/>
            <person name="Yuan X."/>
            <person name="Wang W."/>
            <person name="Yang Q."/>
            <person name="Chen L."/>
            <person name="Sun Z."/>
            <person name="Wang K."/>
            <person name="Pan B."/>
            <person name="Chen J."/>
            <person name="Bao Y."/>
            <person name="Liu F."/>
            <person name="Qi X."/>
            <person name="Gang D.R."/>
            <person name="Wen J."/>
            <person name="Li J."/>
        </authorList>
    </citation>
    <scope>NUCLEOTIDE SEQUENCE</scope>
    <source>
        <strain evidence="2">Dzin_1.0</strain>
    </source>
</reference>
<gene>
    <name evidence="2" type="ORF">J5N97_003922</name>
</gene>
<dbReference type="Proteomes" id="UP001085076">
    <property type="component" value="Miscellaneous, Linkage group lg01"/>
</dbReference>